<protein>
    <recommendedName>
        <fullName evidence="4">Guanylate cyclase domain-containing protein</fullName>
    </recommendedName>
</protein>
<keyword evidence="3" id="KW-1185">Reference proteome</keyword>
<dbReference type="AlphaFoldDB" id="A0A2T0KMG7"/>
<evidence type="ECO:0000313" key="2">
    <source>
        <dbReference type="EMBL" id="PRX24835.1"/>
    </source>
</evidence>
<organism evidence="2 3">
    <name type="scientific">Actinoplanes italicus</name>
    <dbReference type="NCBI Taxonomy" id="113567"/>
    <lineage>
        <taxon>Bacteria</taxon>
        <taxon>Bacillati</taxon>
        <taxon>Actinomycetota</taxon>
        <taxon>Actinomycetes</taxon>
        <taxon>Micromonosporales</taxon>
        <taxon>Micromonosporaceae</taxon>
        <taxon>Actinoplanes</taxon>
    </lineage>
</organism>
<evidence type="ECO:0000256" key="1">
    <source>
        <dbReference type="SAM" id="MobiDB-lite"/>
    </source>
</evidence>
<evidence type="ECO:0000313" key="3">
    <source>
        <dbReference type="Proteomes" id="UP000239415"/>
    </source>
</evidence>
<feature type="region of interest" description="Disordered" evidence="1">
    <location>
        <begin position="225"/>
        <end position="277"/>
    </location>
</feature>
<proteinExistence type="predicted"/>
<evidence type="ECO:0008006" key="4">
    <source>
        <dbReference type="Google" id="ProtNLM"/>
    </source>
</evidence>
<dbReference type="Proteomes" id="UP000239415">
    <property type="component" value="Unassembled WGS sequence"/>
</dbReference>
<reference evidence="2 3" key="1">
    <citation type="submission" date="2018-03" db="EMBL/GenBank/DDBJ databases">
        <title>Genomic Encyclopedia of Archaeal and Bacterial Type Strains, Phase II (KMG-II): from individual species to whole genera.</title>
        <authorList>
            <person name="Goeker M."/>
        </authorList>
    </citation>
    <scope>NUCLEOTIDE SEQUENCE [LARGE SCALE GENOMIC DNA]</scope>
    <source>
        <strain evidence="2 3">DSM 43146</strain>
    </source>
</reference>
<comment type="caution">
    <text evidence="2">The sequence shown here is derived from an EMBL/GenBank/DDBJ whole genome shotgun (WGS) entry which is preliminary data.</text>
</comment>
<dbReference type="OrthoDB" id="3424167at2"/>
<dbReference type="EMBL" id="PVMZ01000002">
    <property type="protein sequence ID" value="PRX24835.1"/>
    <property type="molecule type" value="Genomic_DNA"/>
</dbReference>
<dbReference type="RefSeq" id="WP_106316287.1">
    <property type="nucleotide sequence ID" value="NZ_BOMO01000008.1"/>
</dbReference>
<gene>
    <name evidence="2" type="ORF">CLV67_102615</name>
</gene>
<feature type="compositionally biased region" description="Polar residues" evidence="1">
    <location>
        <begin position="253"/>
        <end position="263"/>
    </location>
</feature>
<name>A0A2T0KMG7_9ACTN</name>
<sequence>MPEYRPDETADLPDLTAILVVDAEKFSRHDDRQQDELARLIPEVLEDACHRCGLEELWEQRMFPDSTGDGYLIGFPPAFLTRLIDRYFDSLQKVLAEKADRLRARQMRLRMRLSVHLGPARVLDGVDSPVGTAMITTHRLVDAGPLRVLLDRSDPDATLLAVALSERVMTDVVTAGHTRRLKSSQFVECPLEIAGKAFKTTAFLHVPVVSGELLRTGLIGAFPQEPIAVQPSPGERRKAPRPGVVAGRDVDQSSHTTNVQGNQYRAGRNLTIGRDAR</sequence>
<accession>A0A2T0KMG7</accession>